<dbReference type="Proteomes" id="UP000838412">
    <property type="component" value="Chromosome 3"/>
</dbReference>
<comment type="subcellular location">
    <subcellularLocation>
        <location evidence="2">Nucleus</location>
    </subcellularLocation>
</comment>
<keyword evidence="7" id="KW-0508">mRNA splicing</keyword>
<evidence type="ECO:0000256" key="1">
    <source>
        <dbReference type="ARBA" id="ARBA00003632"/>
    </source>
</evidence>
<keyword evidence="13" id="KW-1185">Reference proteome</keyword>
<dbReference type="EMBL" id="OV696688">
    <property type="protein sequence ID" value="CAH1258099.1"/>
    <property type="molecule type" value="Genomic_DNA"/>
</dbReference>
<dbReference type="PANTHER" id="PTHR31077:SF1">
    <property type="entry name" value="U4_U6.U5 SMALL NUCLEAR RIBONUCLEOPROTEIN 27 KDA PROTEIN"/>
    <property type="match status" value="1"/>
</dbReference>
<dbReference type="AlphaFoldDB" id="A0A8J9ZM98"/>
<evidence type="ECO:0000256" key="10">
    <source>
        <dbReference type="SAM" id="MobiDB-lite"/>
    </source>
</evidence>
<comment type="function">
    <text evidence="1">May play a role in mRNA splicing.</text>
</comment>
<dbReference type="GO" id="GO:0008380">
    <property type="term" value="P:RNA splicing"/>
    <property type="evidence" value="ECO:0007669"/>
    <property type="project" value="UniProtKB-KW"/>
</dbReference>
<name>A0A8J9ZM98_BRALA</name>
<evidence type="ECO:0000256" key="6">
    <source>
        <dbReference type="ARBA" id="ARBA00022664"/>
    </source>
</evidence>
<evidence type="ECO:0000256" key="8">
    <source>
        <dbReference type="ARBA" id="ARBA00023242"/>
    </source>
</evidence>
<reference evidence="12" key="1">
    <citation type="submission" date="2022-01" db="EMBL/GenBank/DDBJ databases">
        <authorList>
            <person name="Braso-Vives M."/>
        </authorList>
    </citation>
    <scope>NUCLEOTIDE SEQUENCE</scope>
</reference>
<evidence type="ECO:0000256" key="4">
    <source>
        <dbReference type="ARBA" id="ARBA00011825"/>
    </source>
</evidence>
<keyword evidence="6" id="KW-0507">mRNA processing</keyword>
<organism evidence="12 13">
    <name type="scientific">Branchiostoma lanceolatum</name>
    <name type="common">Common lancelet</name>
    <name type="synonym">Amphioxus lanceolatum</name>
    <dbReference type="NCBI Taxonomy" id="7740"/>
    <lineage>
        <taxon>Eukaryota</taxon>
        <taxon>Metazoa</taxon>
        <taxon>Chordata</taxon>
        <taxon>Cephalochordata</taxon>
        <taxon>Leptocardii</taxon>
        <taxon>Amphioxiformes</taxon>
        <taxon>Branchiostomatidae</taxon>
        <taxon>Branchiostoma</taxon>
    </lineage>
</organism>
<comment type="similarity">
    <text evidence="3">Belongs to the SNUT3 family.</text>
</comment>
<feature type="domain" description="U4/U6.U5 small nuclear ribonucleoprotein 27kDa protein" evidence="11">
    <location>
        <begin position="173"/>
        <end position="229"/>
    </location>
</feature>
<evidence type="ECO:0000256" key="5">
    <source>
        <dbReference type="ARBA" id="ARBA00014357"/>
    </source>
</evidence>
<feature type="compositionally biased region" description="Basic and acidic residues" evidence="10">
    <location>
        <begin position="90"/>
        <end position="130"/>
    </location>
</feature>
<dbReference type="Pfam" id="PF08648">
    <property type="entry name" value="SNRNP27"/>
    <property type="match status" value="1"/>
</dbReference>
<dbReference type="InterPro" id="IPR013957">
    <property type="entry name" value="SNRNP27"/>
</dbReference>
<gene>
    <name evidence="12" type="primary">SNRNP27</name>
    <name evidence="12" type="ORF">BLAG_LOCUS15789</name>
</gene>
<comment type="subunit">
    <text evidence="4">Part of a tri-snRNP complex.</text>
</comment>
<dbReference type="PANTHER" id="PTHR31077">
    <property type="entry name" value="U4/U6.U5 SMALL NUCLEAR RIBONUCLEOPROTEIN 27 KDA PROTEIN"/>
    <property type="match status" value="1"/>
</dbReference>
<feature type="compositionally biased region" description="Basic and acidic residues" evidence="10">
    <location>
        <begin position="1"/>
        <end position="16"/>
    </location>
</feature>
<protein>
    <recommendedName>
        <fullName evidence="5">U4/U6.U5 small nuclear ribonucleoprotein 27 kDa protein</fullName>
    </recommendedName>
    <alternativeName>
        <fullName evidence="9">U4/U6.U5 tri-snRNP-associated protein 3</fullName>
    </alternativeName>
</protein>
<evidence type="ECO:0000256" key="2">
    <source>
        <dbReference type="ARBA" id="ARBA00004123"/>
    </source>
</evidence>
<evidence type="ECO:0000313" key="12">
    <source>
        <dbReference type="EMBL" id="CAH1258099.1"/>
    </source>
</evidence>
<feature type="region of interest" description="Disordered" evidence="10">
    <location>
        <begin position="56"/>
        <end position="140"/>
    </location>
</feature>
<feature type="compositionally biased region" description="Basic and acidic residues" evidence="10">
    <location>
        <begin position="56"/>
        <end position="66"/>
    </location>
</feature>
<keyword evidence="8" id="KW-0539">Nucleus</keyword>
<evidence type="ECO:0000313" key="13">
    <source>
        <dbReference type="Proteomes" id="UP000838412"/>
    </source>
</evidence>
<accession>A0A8J9ZM98</accession>
<dbReference type="OrthoDB" id="21368at2759"/>
<evidence type="ECO:0000256" key="9">
    <source>
        <dbReference type="ARBA" id="ARBA00031864"/>
    </source>
</evidence>
<dbReference type="GO" id="GO:0071011">
    <property type="term" value="C:precatalytic spliceosome"/>
    <property type="evidence" value="ECO:0007669"/>
    <property type="project" value="TreeGrafter"/>
</dbReference>
<evidence type="ECO:0000256" key="3">
    <source>
        <dbReference type="ARBA" id="ARBA00008218"/>
    </source>
</evidence>
<proteinExistence type="inferred from homology"/>
<evidence type="ECO:0000259" key="11">
    <source>
        <dbReference type="Pfam" id="PF08648"/>
    </source>
</evidence>
<feature type="region of interest" description="Disordered" evidence="10">
    <location>
        <begin position="1"/>
        <end position="24"/>
    </location>
</feature>
<dbReference type="GO" id="GO:0006397">
    <property type="term" value="P:mRNA processing"/>
    <property type="evidence" value="ECO:0007669"/>
    <property type="project" value="UniProtKB-KW"/>
</dbReference>
<sequence>MRKTSGVEDQRWKEAGRNGGRRVRQYDGLLINVRADVTRISNDAGVIWKLLQNEASWKKDGEEQKPVTKKRVGRDDALVPVKGIAGGQDQRPERGRDGDGQRDADDPDPDHDPLSDDADQGHGLHGDDQGQGHPTGGEVQGLPVLVVAGPSVGAVRLLGGRLIVTSKLEGKTEDEIEMMKMMGFCDFDSTKGKHKKDTQTKAGAANILQKRRYRQYMNRRGGFNRPLDSIA</sequence>
<evidence type="ECO:0000256" key="7">
    <source>
        <dbReference type="ARBA" id="ARBA00023187"/>
    </source>
</evidence>